<dbReference type="Proteomes" id="UP000694408">
    <property type="component" value="Unplaced"/>
</dbReference>
<organism evidence="2 3">
    <name type="scientific">Junco hyemalis</name>
    <name type="common">Dark-eyed junco</name>
    <dbReference type="NCBI Taxonomy" id="40217"/>
    <lineage>
        <taxon>Eukaryota</taxon>
        <taxon>Metazoa</taxon>
        <taxon>Chordata</taxon>
        <taxon>Craniata</taxon>
        <taxon>Vertebrata</taxon>
        <taxon>Euteleostomi</taxon>
        <taxon>Archelosauria</taxon>
        <taxon>Archosauria</taxon>
        <taxon>Dinosauria</taxon>
        <taxon>Saurischia</taxon>
        <taxon>Theropoda</taxon>
        <taxon>Coelurosauria</taxon>
        <taxon>Aves</taxon>
        <taxon>Neognathae</taxon>
        <taxon>Neoaves</taxon>
        <taxon>Telluraves</taxon>
        <taxon>Australaves</taxon>
        <taxon>Passeriformes</taxon>
        <taxon>Passerellidae</taxon>
        <taxon>Junco</taxon>
    </lineage>
</organism>
<reference evidence="2" key="2">
    <citation type="submission" date="2025-09" db="UniProtKB">
        <authorList>
            <consortium name="Ensembl"/>
        </authorList>
    </citation>
    <scope>IDENTIFICATION</scope>
</reference>
<dbReference type="InterPro" id="IPR029393">
    <property type="entry name" value="FUS1"/>
</dbReference>
<dbReference type="GO" id="GO:0006954">
    <property type="term" value="P:inflammatory response"/>
    <property type="evidence" value="ECO:0007669"/>
    <property type="project" value="TreeGrafter"/>
</dbReference>
<name>A0A8C5J650_JUNHY</name>
<reference evidence="2" key="1">
    <citation type="submission" date="2025-08" db="UniProtKB">
        <authorList>
            <consortium name="Ensembl"/>
        </authorList>
    </citation>
    <scope>IDENTIFICATION</scope>
</reference>
<dbReference type="PANTHER" id="PTHR15453">
    <property type="entry name" value="TUMOR SUPPRESSOR CANDIDATE 2"/>
    <property type="match status" value="1"/>
</dbReference>
<evidence type="ECO:0000256" key="1">
    <source>
        <dbReference type="SAM" id="MobiDB-lite"/>
    </source>
</evidence>
<dbReference type="Ensembl" id="ENSJHYT00000017630.1">
    <property type="protein sequence ID" value="ENSJHYP00000014577.1"/>
    <property type="gene ID" value="ENSJHYG00000011287.1"/>
</dbReference>
<sequence length="238" mass="24555">VSLGRNRALSTNKGILVTRPGLRCCPWRGVLGGKGRDGTRSLSGVGGSWVPARGAGGGGGGIRTSGSRAAGAGRGGGRAPRRCHVTLAPEVARAAAQAALGRCRRAAPGRPRPSPRGPAPAAAAPAMGASGSKSRGLWPFATPAAGGGGPEGPGGQQALARARAARAATPFVFTRRGSMYYDEDGDLAHEFYEETIVTKNGRKRAKLKRIHKNLIPQGIVKLEHPRIHVDFPVIICEV</sequence>
<feature type="compositionally biased region" description="Gly residues" evidence="1">
    <location>
        <begin position="145"/>
        <end position="155"/>
    </location>
</feature>
<keyword evidence="3" id="KW-1185">Reference proteome</keyword>
<evidence type="ECO:0000313" key="2">
    <source>
        <dbReference type="Ensembl" id="ENSJHYP00000014577.1"/>
    </source>
</evidence>
<feature type="compositionally biased region" description="Gly residues" evidence="1">
    <location>
        <begin position="54"/>
        <end position="63"/>
    </location>
</feature>
<evidence type="ECO:0000313" key="3">
    <source>
        <dbReference type="Proteomes" id="UP000694408"/>
    </source>
</evidence>
<proteinExistence type="predicted"/>
<dbReference type="Pfam" id="PF15000">
    <property type="entry name" value="TUSC2"/>
    <property type="match status" value="1"/>
</dbReference>
<protein>
    <submittedName>
        <fullName evidence="2">Tumor suppressor 2, mitochondrial calcium regulator</fullName>
    </submittedName>
</protein>
<dbReference type="GO" id="GO:0051881">
    <property type="term" value="P:regulation of mitochondrial membrane potential"/>
    <property type="evidence" value="ECO:0007669"/>
    <property type="project" value="TreeGrafter"/>
</dbReference>
<dbReference type="GO" id="GO:0005739">
    <property type="term" value="C:mitochondrion"/>
    <property type="evidence" value="ECO:0007669"/>
    <property type="project" value="TreeGrafter"/>
</dbReference>
<dbReference type="PANTHER" id="PTHR15453:SF8">
    <property type="entry name" value="TUMOR SUPPRESSOR CANDIDATE 2"/>
    <property type="match status" value="1"/>
</dbReference>
<feature type="region of interest" description="Disordered" evidence="1">
    <location>
        <begin position="38"/>
        <end position="81"/>
    </location>
</feature>
<dbReference type="AlphaFoldDB" id="A0A8C5J650"/>
<feature type="compositionally biased region" description="Low complexity" evidence="1">
    <location>
        <begin position="119"/>
        <end position="132"/>
    </location>
</feature>
<accession>A0A8C5J650</accession>
<feature type="region of interest" description="Disordered" evidence="1">
    <location>
        <begin position="104"/>
        <end position="156"/>
    </location>
</feature>